<evidence type="ECO:0000313" key="2">
    <source>
        <dbReference type="Proteomes" id="UP000886787"/>
    </source>
</evidence>
<dbReference type="PIRSF" id="PIRSF033563">
    <property type="entry name" value="UCP033563"/>
    <property type="match status" value="1"/>
</dbReference>
<reference evidence="1" key="2">
    <citation type="journal article" date="2021" name="PeerJ">
        <title>Extensive microbial diversity within the chicken gut microbiome revealed by metagenomics and culture.</title>
        <authorList>
            <person name="Gilroy R."/>
            <person name="Ravi A."/>
            <person name="Getino M."/>
            <person name="Pursley I."/>
            <person name="Horton D.L."/>
            <person name="Alikhan N.F."/>
            <person name="Baker D."/>
            <person name="Gharbi K."/>
            <person name="Hall N."/>
            <person name="Watson M."/>
            <person name="Adriaenssens E.M."/>
            <person name="Foster-Nyarko E."/>
            <person name="Jarju S."/>
            <person name="Secka A."/>
            <person name="Antonio M."/>
            <person name="Oren A."/>
            <person name="Chaudhuri R.R."/>
            <person name="La Ragione R."/>
            <person name="Hildebrand F."/>
            <person name="Pallen M.J."/>
        </authorList>
    </citation>
    <scope>NUCLEOTIDE SEQUENCE</scope>
    <source>
        <strain evidence="1">ChiSjej1B19-3389</strain>
    </source>
</reference>
<proteinExistence type="predicted"/>
<sequence>MALVKPFQGVRFNTGIAGKIEELVCPPYDVISEEQRKAYIEKNENNIIRLELPKGDNPYRSAHDIFTQWKEKGILKTEDLPAVYIYEEEFEACGKRTKVKGMICRVKIEDFSKGVILPHEFTLSKAKEDRLNLMKATNCNFSQIYSLFMDPAHCTTQKLDSLSTGAPDIHLTDNDNVTHRLWIVTDQAAISSLCADFDDRKLYIADGHHRYETALNYRNWCYAQGKSAPGGAADYQMMMLVDMEHPGLAVFPTHRLVRNLENFDPKQAMAACTQYFTITEKTGVASMEAELDKLFQEDKTAFGFYCGGDTWAQLVLKDPSVMQALLPDKSAATRELDVTVLHTLILEQLFGIDAENMAKQINLTYTKVFDEAITSVKSGASQCAFILNPTKVTQIRNVAAAGEKMPQKSTYFYPKLITGLVLNELV</sequence>
<dbReference type="PANTHER" id="PTHR36454:SF1">
    <property type="entry name" value="DUF1015 DOMAIN-CONTAINING PROTEIN"/>
    <property type="match status" value="1"/>
</dbReference>
<reference evidence="1" key="1">
    <citation type="submission" date="2020-10" db="EMBL/GenBank/DDBJ databases">
        <authorList>
            <person name="Gilroy R."/>
        </authorList>
    </citation>
    <scope>NUCLEOTIDE SEQUENCE</scope>
    <source>
        <strain evidence="1">ChiSjej1B19-3389</strain>
    </source>
</reference>
<comment type="caution">
    <text evidence="1">The sequence shown here is derived from an EMBL/GenBank/DDBJ whole genome shotgun (WGS) entry which is preliminary data.</text>
</comment>
<dbReference type="InterPro" id="IPR008323">
    <property type="entry name" value="UCP033563"/>
</dbReference>
<name>A0A9D0ZI02_9FIRM</name>
<gene>
    <name evidence="1" type="ORF">IAD32_05570</name>
</gene>
<accession>A0A9D0ZI02</accession>
<organism evidence="1 2">
    <name type="scientific">Candidatus Scatavimonas merdigallinarum</name>
    <dbReference type="NCBI Taxonomy" id="2840914"/>
    <lineage>
        <taxon>Bacteria</taxon>
        <taxon>Bacillati</taxon>
        <taxon>Bacillota</taxon>
        <taxon>Clostridia</taxon>
        <taxon>Eubacteriales</taxon>
        <taxon>Oscillospiraceae</taxon>
        <taxon>Oscillospiraceae incertae sedis</taxon>
        <taxon>Candidatus Scatavimonas</taxon>
    </lineage>
</organism>
<evidence type="ECO:0000313" key="1">
    <source>
        <dbReference type="EMBL" id="HIQ80740.1"/>
    </source>
</evidence>
<dbReference type="PANTHER" id="PTHR36454">
    <property type="entry name" value="LMO2823 PROTEIN"/>
    <property type="match status" value="1"/>
</dbReference>
<dbReference type="Proteomes" id="UP000886787">
    <property type="component" value="Unassembled WGS sequence"/>
</dbReference>
<protein>
    <submittedName>
        <fullName evidence="1">DUF1015 domain-containing protein</fullName>
    </submittedName>
</protein>
<dbReference type="Pfam" id="PF06245">
    <property type="entry name" value="DUF1015"/>
    <property type="match status" value="1"/>
</dbReference>
<dbReference type="AlphaFoldDB" id="A0A9D0ZI02"/>
<dbReference type="EMBL" id="DVFW01000026">
    <property type="protein sequence ID" value="HIQ80740.1"/>
    <property type="molecule type" value="Genomic_DNA"/>
</dbReference>